<name>A0AA38PC43_9AGAR</name>
<evidence type="ECO:0000313" key="4">
    <source>
        <dbReference type="Proteomes" id="UP001163846"/>
    </source>
</evidence>
<sequence>MVLSTATRFLALLLASLLLRAAQIPFESQYRYPLTPPLNVLNDDNDWDLNKPPGENATGHLVFETVNSFMQHWPNTRYRNGHSIVPGIVPLGTVLYHGRGDPNTPTGPEWLATDPEHSYFFCRGQTEDSGCWQLTVTATRPLKILYFDGSGAAKMSDGAMDSQDILAYGEVVPEKYRDERGRINLLCEWAQDLDIDGFVRMEMDFEVMLCDFTEGVLVEPVSIRARRRGPGGPGSGPGGPGGPGRPGDPDRPGGPGRYPDGRYPPPESTPDDQFSSSRTESSNNFSMLPNNNYDLFFPGSWHRYYPGDTRIQLDLTRLISFYDTELVPSLVAERYGKERIQHRLLGISPEDLHTVVRKVEQLTEVSDPGSGIDWGTLIRLIVKRYSKRLEMVQYILNATDPAKSASENKVLAENVQLQLITMLRPYLLSNVKPPELSTSTDWVLPVFKLCATTYTNYISNSSLYLRLTPSEKLILNGIHETTKEVCRVVTSMWVDGVMAGLEPEFYKPLTEDDGVDFVPLLDAWKGRIAGLVKWLDWNVWLKCRPACGFEEMCFLPMWPFMHGRDESDDPQPRCVRRMEALDRQNSLML</sequence>
<evidence type="ECO:0000256" key="1">
    <source>
        <dbReference type="SAM" id="MobiDB-lite"/>
    </source>
</evidence>
<dbReference type="PANTHER" id="PTHR35204">
    <property type="entry name" value="YALI0A21131P"/>
    <property type="match status" value="1"/>
</dbReference>
<feature type="signal peptide" evidence="2">
    <location>
        <begin position="1"/>
        <end position="21"/>
    </location>
</feature>
<comment type="caution">
    <text evidence="3">The sequence shown here is derived from an EMBL/GenBank/DDBJ whole genome shotgun (WGS) entry which is preliminary data.</text>
</comment>
<dbReference type="PANTHER" id="PTHR35204:SF1">
    <property type="entry name" value="ENTEROTOXIN"/>
    <property type="match status" value="1"/>
</dbReference>
<feature type="chain" id="PRO_5041437081" evidence="2">
    <location>
        <begin position="22"/>
        <end position="589"/>
    </location>
</feature>
<organism evidence="3 4">
    <name type="scientific">Lentinula raphanica</name>
    <dbReference type="NCBI Taxonomy" id="153919"/>
    <lineage>
        <taxon>Eukaryota</taxon>
        <taxon>Fungi</taxon>
        <taxon>Dikarya</taxon>
        <taxon>Basidiomycota</taxon>
        <taxon>Agaricomycotina</taxon>
        <taxon>Agaricomycetes</taxon>
        <taxon>Agaricomycetidae</taxon>
        <taxon>Agaricales</taxon>
        <taxon>Marasmiineae</taxon>
        <taxon>Omphalotaceae</taxon>
        <taxon>Lentinula</taxon>
    </lineage>
</organism>
<proteinExistence type="predicted"/>
<evidence type="ECO:0000313" key="3">
    <source>
        <dbReference type="EMBL" id="KAJ3840011.1"/>
    </source>
</evidence>
<feature type="compositionally biased region" description="Gly residues" evidence="1">
    <location>
        <begin position="230"/>
        <end position="245"/>
    </location>
</feature>
<feature type="compositionally biased region" description="Low complexity" evidence="1">
    <location>
        <begin position="274"/>
        <end position="285"/>
    </location>
</feature>
<protein>
    <submittedName>
        <fullName evidence="3">Uncharacterized protein</fullName>
    </submittedName>
</protein>
<dbReference type="InterPro" id="IPR038921">
    <property type="entry name" value="YOR389W-like"/>
</dbReference>
<keyword evidence="4" id="KW-1185">Reference proteome</keyword>
<dbReference type="EMBL" id="MU806098">
    <property type="protein sequence ID" value="KAJ3840011.1"/>
    <property type="molecule type" value="Genomic_DNA"/>
</dbReference>
<dbReference type="Proteomes" id="UP001163846">
    <property type="component" value="Unassembled WGS sequence"/>
</dbReference>
<feature type="region of interest" description="Disordered" evidence="1">
    <location>
        <begin position="223"/>
        <end position="285"/>
    </location>
</feature>
<gene>
    <name evidence="3" type="ORF">F5878DRAFT_614441</name>
</gene>
<dbReference type="AlphaFoldDB" id="A0AA38PC43"/>
<accession>A0AA38PC43</accession>
<keyword evidence="2" id="KW-0732">Signal</keyword>
<reference evidence="3" key="1">
    <citation type="submission" date="2022-08" db="EMBL/GenBank/DDBJ databases">
        <authorList>
            <consortium name="DOE Joint Genome Institute"/>
            <person name="Min B."/>
            <person name="Riley R."/>
            <person name="Sierra-Patev S."/>
            <person name="Naranjo-Ortiz M."/>
            <person name="Looney B."/>
            <person name="Konkel Z."/>
            <person name="Slot J.C."/>
            <person name="Sakamoto Y."/>
            <person name="Steenwyk J.L."/>
            <person name="Rokas A."/>
            <person name="Carro J."/>
            <person name="Camarero S."/>
            <person name="Ferreira P."/>
            <person name="Molpeceres G."/>
            <person name="Ruiz-Duenas F.J."/>
            <person name="Serrano A."/>
            <person name="Henrissat B."/>
            <person name="Drula E."/>
            <person name="Hughes K.W."/>
            <person name="Mata J.L."/>
            <person name="Ishikawa N.K."/>
            <person name="Vargas-Isla R."/>
            <person name="Ushijima S."/>
            <person name="Smith C.A."/>
            <person name="Ahrendt S."/>
            <person name="Andreopoulos W."/>
            <person name="He G."/>
            <person name="Labutti K."/>
            <person name="Lipzen A."/>
            <person name="Ng V."/>
            <person name="Sandor L."/>
            <person name="Barry K."/>
            <person name="Martinez A.T."/>
            <person name="Xiao Y."/>
            <person name="Gibbons J.G."/>
            <person name="Terashima K."/>
            <person name="Hibbett D.S."/>
            <person name="Grigoriev I.V."/>
        </authorList>
    </citation>
    <scope>NUCLEOTIDE SEQUENCE</scope>
    <source>
        <strain evidence="3">TFB9207</strain>
    </source>
</reference>
<evidence type="ECO:0000256" key="2">
    <source>
        <dbReference type="SAM" id="SignalP"/>
    </source>
</evidence>